<keyword evidence="2" id="KW-1185">Reference proteome</keyword>
<sequence>MEALIEKIGPEESANERVGYVTSGDMKGSYIRGPHHIPSLDAGEASDLFSFTWWVEPIRDGQLEMEYALTRGDAQGMLESWIVRWSPAGSDAASIMFDDFHWRWADMHALRRFTAPLSLLGKGVAEAALNSRKAAYQKIHSTRYAASLAMDLVQGGMSTFPAKRDLLDWDPGWREVAALLRSRGLYLAVVPRKGVLSTKGLGEIKAGNGEIDKTLLQLISPDDVSGFKKRHNIRRPALPDWGLVGLTGLLAPTQFCLGISSRPSFRNAILDLDPW</sequence>
<proteinExistence type="predicted"/>
<dbReference type="Proteomes" id="UP000076717">
    <property type="component" value="Unassembled WGS sequence"/>
</dbReference>
<organism evidence="1 2">
    <name type="scientific">Rathayibacter tanaceti</name>
    <dbReference type="NCBI Taxonomy" id="1671680"/>
    <lineage>
        <taxon>Bacteria</taxon>
        <taxon>Bacillati</taxon>
        <taxon>Actinomycetota</taxon>
        <taxon>Actinomycetes</taxon>
        <taxon>Micrococcales</taxon>
        <taxon>Microbacteriaceae</taxon>
        <taxon>Rathayibacter</taxon>
    </lineage>
</organism>
<evidence type="ECO:0000313" key="2">
    <source>
        <dbReference type="Proteomes" id="UP000076717"/>
    </source>
</evidence>
<accession>A0A166HUB3</accession>
<protein>
    <submittedName>
        <fullName evidence="1">Uncharacterized protein</fullName>
    </submittedName>
</protein>
<reference evidence="1 2" key="1">
    <citation type="submission" date="2015-08" db="EMBL/GenBank/DDBJ databases">
        <title>Draft Genome Sequence of Rathayibacter sp. Strain VKM Ac-2596 Isolated from Leaf Gall Induced by Plant-Parasitic Nematodes.</title>
        <authorList>
            <person name="Vasilenko O.V."/>
            <person name="Starodumova I.P."/>
            <person name="Tarlachkov S.V."/>
            <person name="Dorofeeva L.V."/>
            <person name="Evtushenko L.I."/>
        </authorList>
    </citation>
    <scope>NUCLEOTIDE SEQUENCE [LARGE SCALE GENOMIC DNA]</scope>
    <source>
        <strain evidence="1 2">VKM Ac-2596</strain>
    </source>
</reference>
<name>A0A166HUB3_9MICO</name>
<dbReference type="AlphaFoldDB" id="A0A166HUB3"/>
<dbReference type="EMBL" id="LIIN01000051">
    <property type="protein sequence ID" value="KZX21164.1"/>
    <property type="molecule type" value="Genomic_DNA"/>
</dbReference>
<evidence type="ECO:0000313" key="1">
    <source>
        <dbReference type="EMBL" id="KZX21164.1"/>
    </source>
</evidence>
<comment type="caution">
    <text evidence="1">The sequence shown here is derived from an EMBL/GenBank/DDBJ whole genome shotgun (WGS) entry which is preliminary data.</text>
</comment>
<gene>
    <name evidence="1" type="ORF">ACH61_01711</name>
</gene>